<reference evidence="1 2" key="1">
    <citation type="submission" date="2018-02" db="EMBL/GenBank/DDBJ databases">
        <title>Comparative genomes isolates from brazilian mangrove.</title>
        <authorList>
            <person name="Araujo J.E."/>
            <person name="Taketani R.G."/>
            <person name="Silva M.C.P."/>
            <person name="Loureco M.V."/>
            <person name="Andreote F.D."/>
        </authorList>
    </citation>
    <scope>NUCLEOTIDE SEQUENCE [LARGE SCALE GENOMIC DNA]</scope>
    <source>
        <strain evidence="1 2">Hex-1 MGV</strain>
    </source>
</reference>
<protein>
    <submittedName>
        <fullName evidence="1">Uncharacterized protein</fullName>
    </submittedName>
</protein>
<organism evidence="1 2">
    <name type="scientific">Blastopirellula marina</name>
    <dbReference type="NCBI Taxonomy" id="124"/>
    <lineage>
        <taxon>Bacteria</taxon>
        <taxon>Pseudomonadati</taxon>
        <taxon>Planctomycetota</taxon>
        <taxon>Planctomycetia</taxon>
        <taxon>Pirellulales</taxon>
        <taxon>Pirellulaceae</taxon>
        <taxon>Blastopirellula</taxon>
    </lineage>
</organism>
<dbReference type="AlphaFoldDB" id="A0A2S8G7L4"/>
<dbReference type="EMBL" id="PUHY01000001">
    <property type="protein sequence ID" value="PQO40455.1"/>
    <property type="molecule type" value="Genomic_DNA"/>
</dbReference>
<dbReference type="Proteomes" id="UP000238322">
    <property type="component" value="Unassembled WGS sequence"/>
</dbReference>
<sequence>MADKFDPYRESLVVEEKTIWSDIGMELNDQQRTNLTRKLHADPAACGNLEYIRVHTGFCRQITVTLEDLGRLNSTS</sequence>
<gene>
    <name evidence="1" type="ORF">C5Y83_00510</name>
</gene>
<dbReference type="RefSeq" id="WP_105327691.1">
    <property type="nucleotide sequence ID" value="NZ_PUHY01000001.1"/>
</dbReference>
<proteinExistence type="predicted"/>
<name>A0A2S8G7L4_9BACT</name>
<accession>A0A2S8G7L4</accession>
<comment type="caution">
    <text evidence="1">The sequence shown here is derived from an EMBL/GenBank/DDBJ whole genome shotgun (WGS) entry which is preliminary data.</text>
</comment>
<evidence type="ECO:0000313" key="1">
    <source>
        <dbReference type="EMBL" id="PQO40455.1"/>
    </source>
</evidence>
<evidence type="ECO:0000313" key="2">
    <source>
        <dbReference type="Proteomes" id="UP000238322"/>
    </source>
</evidence>
<dbReference type="OrthoDB" id="215069at2"/>